<evidence type="ECO:0000256" key="3">
    <source>
        <dbReference type="ARBA" id="ARBA00022917"/>
    </source>
</evidence>
<dbReference type="Gene3D" id="3.30.160.20">
    <property type="match status" value="1"/>
</dbReference>
<dbReference type="SMART" id="SM00937">
    <property type="entry name" value="PCRF"/>
    <property type="match status" value="1"/>
</dbReference>
<keyword evidence="3" id="KW-0648">Protein biosynthesis</keyword>
<comment type="similarity">
    <text evidence="1">Belongs to the prokaryotic/mitochondrial release factor family.</text>
</comment>
<dbReference type="GO" id="GO:0032543">
    <property type="term" value="P:mitochondrial translation"/>
    <property type="evidence" value="ECO:0007669"/>
    <property type="project" value="UniProtKB-ARBA"/>
</dbReference>
<dbReference type="InterPro" id="IPR005139">
    <property type="entry name" value="PCRF"/>
</dbReference>
<dbReference type="InterPro" id="IPR000352">
    <property type="entry name" value="Pep_chain_release_fac_I"/>
</dbReference>
<dbReference type="EMBL" id="CP042192">
    <property type="protein sequence ID" value="QDS72970.1"/>
    <property type="molecule type" value="Genomic_DNA"/>
</dbReference>
<keyword evidence="2" id="KW-0488">Methylation</keyword>
<dbReference type="FunFam" id="3.30.160.20:FF:000070">
    <property type="entry name" value="Related to MRF1-peptide chain release factor, mitochondrial"/>
    <property type="match status" value="1"/>
</dbReference>
<dbReference type="Proteomes" id="UP000316270">
    <property type="component" value="Chromosome 8"/>
</dbReference>
<dbReference type="SUPFAM" id="SSF75620">
    <property type="entry name" value="Release factor"/>
    <property type="match status" value="1"/>
</dbReference>
<sequence length="418" mass="46756">MFRTSWICSRCLALPWKQTRKSQWRLNSTAAQPEIKSQVVYPALLARAKNIASEHKILSEKLNESYDNTVAKRVGELASIVDALSRYQKADESLHELRTLIRDPSTDEELRTLAAEDFETTVIQLQEASTTLTKSLVPKHPFEHLPCFIEVRPGAGGGEASIFANDLLQMYQGYCSERSMRTSLVQKDVDQETGGITGAMLEVETPGAYGILRCEAGVHRVQRVPATETKGRTHTSSASVMVLPSIPSQTEETALSFEDPNSDYYINPKDIRTDVLKASGAGGQHVNKTESAIRLTHIPTNTVVSMQDSRSQHENREKAWTVMRSRLAQARREAREEEMKQMRRNVVGVAKMGRGDKIRTYNWSQQRITDHRSGTTVHGIDGVLSGGQNLEKLMKEVRKWMAGREVEDMIASAENAEA</sequence>
<reference evidence="5 6" key="1">
    <citation type="submission" date="2019-07" db="EMBL/GenBank/DDBJ databases">
        <title>Finished genome of Venturia effusa.</title>
        <authorList>
            <person name="Young C.A."/>
            <person name="Cox M.P."/>
            <person name="Ganley A.R.D."/>
            <person name="David W.J."/>
        </authorList>
    </citation>
    <scope>NUCLEOTIDE SEQUENCE [LARGE SCALE GENOMIC DNA]</scope>
    <source>
        <strain evidence="6">albino</strain>
    </source>
</reference>
<dbReference type="GO" id="GO:0005739">
    <property type="term" value="C:mitochondrion"/>
    <property type="evidence" value="ECO:0007669"/>
    <property type="project" value="UniProtKB-ARBA"/>
</dbReference>
<dbReference type="PANTHER" id="PTHR43804:SF7">
    <property type="entry name" value="LD18447P"/>
    <property type="match status" value="1"/>
</dbReference>
<dbReference type="AlphaFoldDB" id="A0A517LBF9"/>
<dbReference type="PANTHER" id="PTHR43804">
    <property type="entry name" value="LD18447P"/>
    <property type="match status" value="1"/>
</dbReference>
<dbReference type="STRING" id="50376.A0A517LBF9"/>
<feature type="domain" description="Peptide chain release factor" evidence="4">
    <location>
        <begin position="99"/>
        <end position="215"/>
    </location>
</feature>
<dbReference type="GO" id="GO:0003747">
    <property type="term" value="F:translation release factor activity"/>
    <property type="evidence" value="ECO:0007669"/>
    <property type="project" value="InterPro"/>
</dbReference>
<dbReference type="InterPro" id="IPR050057">
    <property type="entry name" value="Prokaryotic/Mito_RF"/>
</dbReference>
<protein>
    <recommendedName>
        <fullName evidence="4">Peptide chain release factor domain-containing protein</fullName>
    </recommendedName>
</protein>
<dbReference type="Gene3D" id="6.10.140.1950">
    <property type="match status" value="1"/>
</dbReference>
<evidence type="ECO:0000259" key="4">
    <source>
        <dbReference type="SMART" id="SM00937"/>
    </source>
</evidence>
<dbReference type="InterPro" id="IPR045853">
    <property type="entry name" value="Pep_chain_release_fac_I_sf"/>
</dbReference>
<name>A0A517LBF9_9PEZI</name>
<dbReference type="Pfam" id="PF00472">
    <property type="entry name" value="RF-1"/>
    <property type="match status" value="1"/>
</dbReference>
<accession>A0A517LBF9</accession>
<keyword evidence="6" id="KW-1185">Reference proteome</keyword>
<gene>
    <name evidence="5" type="ORF">FKW77_008663</name>
</gene>
<evidence type="ECO:0000256" key="1">
    <source>
        <dbReference type="ARBA" id="ARBA00010835"/>
    </source>
</evidence>
<dbReference type="Gene3D" id="3.30.70.1660">
    <property type="match status" value="1"/>
</dbReference>
<dbReference type="OrthoDB" id="2019491at2759"/>
<evidence type="ECO:0000313" key="6">
    <source>
        <dbReference type="Proteomes" id="UP000316270"/>
    </source>
</evidence>
<dbReference type="Pfam" id="PF03462">
    <property type="entry name" value="PCRF"/>
    <property type="match status" value="1"/>
</dbReference>
<organism evidence="5 6">
    <name type="scientific">Venturia effusa</name>
    <dbReference type="NCBI Taxonomy" id="50376"/>
    <lineage>
        <taxon>Eukaryota</taxon>
        <taxon>Fungi</taxon>
        <taxon>Dikarya</taxon>
        <taxon>Ascomycota</taxon>
        <taxon>Pezizomycotina</taxon>
        <taxon>Dothideomycetes</taxon>
        <taxon>Pleosporomycetidae</taxon>
        <taxon>Venturiales</taxon>
        <taxon>Venturiaceae</taxon>
        <taxon>Venturia</taxon>
    </lineage>
</organism>
<evidence type="ECO:0000256" key="2">
    <source>
        <dbReference type="ARBA" id="ARBA00022481"/>
    </source>
</evidence>
<evidence type="ECO:0000313" key="5">
    <source>
        <dbReference type="EMBL" id="QDS72970.1"/>
    </source>
</evidence>
<proteinExistence type="inferred from homology"/>